<dbReference type="EMBL" id="OZ026885">
    <property type="protein sequence ID" value="CAL1242114.1"/>
    <property type="molecule type" value="Genomic_DNA"/>
</dbReference>
<protein>
    <recommendedName>
        <fullName evidence="4">Abasic site processing protein</fullName>
    </recommendedName>
</protein>
<sequence length="137" mass="15124">MCGRYNIAPSQKVPTIRESSKSRRCLPAQVGVNHRVRNIPMSHVALYSHRVVSVVGKLEAARVPEHVWMDGEGERGSLAHAGQHLKKSAGETGAPRSDRKTYGEKRVSQRSCRSSSWRRGWVLGMPSLRGRRAGGLA</sequence>
<name>A0ABM9NN69_9GAMM</name>
<feature type="region of interest" description="Disordered" evidence="1">
    <location>
        <begin position="74"/>
        <end position="115"/>
    </location>
</feature>
<evidence type="ECO:0000313" key="2">
    <source>
        <dbReference type="EMBL" id="CAL1242114.1"/>
    </source>
</evidence>
<geneLocation type="plasmid" evidence="2 3">
    <name>2</name>
</geneLocation>
<keyword evidence="3" id="KW-1185">Reference proteome</keyword>
<organism evidence="2 3">
    <name type="scientific">Candidatus Methylocalor cossyra</name>
    <dbReference type="NCBI Taxonomy" id="3108543"/>
    <lineage>
        <taxon>Bacteria</taxon>
        <taxon>Pseudomonadati</taxon>
        <taxon>Pseudomonadota</taxon>
        <taxon>Gammaproteobacteria</taxon>
        <taxon>Methylococcales</taxon>
        <taxon>Methylococcaceae</taxon>
        <taxon>Candidatus Methylocalor</taxon>
    </lineage>
</organism>
<dbReference type="Proteomes" id="UP001497493">
    <property type="component" value="Plasmid 2"/>
</dbReference>
<gene>
    <name evidence="2" type="ORF">MECH1_V1_P0182</name>
</gene>
<evidence type="ECO:0000256" key="1">
    <source>
        <dbReference type="SAM" id="MobiDB-lite"/>
    </source>
</evidence>
<accession>A0ABM9NN69</accession>
<proteinExistence type="predicted"/>
<keyword evidence="2" id="KW-0614">Plasmid</keyword>
<evidence type="ECO:0008006" key="4">
    <source>
        <dbReference type="Google" id="ProtNLM"/>
    </source>
</evidence>
<reference evidence="2 3" key="1">
    <citation type="submission" date="2024-04" db="EMBL/GenBank/DDBJ databases">
        <authorList>
            <person name="Cremers G."/>
        </authorList>
    </citation>
    <scope>NUCLEOTIDE SEQUENCE [LARGE SCALE GENOMIC DNA]</scope>
    <source>
        <strain evidence="2">MeCH1-AG</strain>
        <plasmid evidence="2 3">2</plasmid>
    </source>
</reference>
<evidence type="ECO:0000313" key="3">
    <source>
        <dbReference type="Proteomes" id="UP001497493"/>
    </source>
</evidence>
<feature type="compositionally biased region" description="Basic and acidic residues" evidence="1">
    <location>
        <begin position="96"/>
        <end position="107"/>
    </location>
</feature>